<evidence type="ECO:0000313" key="2">
    <source>
        <dbReference type="Proteomes" id="UP000469421"/>
    </source>
</evidence>
<sequence length="154" mass="17686">MDDTVKQDLWRYALLRWQDRDCEQACLHLQDDFQVPVSLLLCGLWLAECGKQPDALVGRRMAEVAEQFEADYLRPLRAVRRKAGEDSRLPEFKRQLQQVELEGERWLLTTLPALCDNLLPAGVRVDPMGWLLVLVPELAQCEELQAAMNKLVAL</sequence>
<dbReference type="NCBIfam" id="TIGR02444">
    <property type="entry name" value="TIGR02444 family protein"/>
    <property type="match status" value="1"/>
</dbReference>
<name>A0A6N7LQE5_9GAMM</name>
<organism evidence="1 2">
    <name type="scientific">Alcanivorax sediminis</name>
    <dbReference type="NCBI Taxonomy" id="2663008"/>
    <lineage>
        <taxon>Bacteria</taxon>
        <taxon>Pseudomonadati</taxon>
        <taxon>Pseudomonadota</taxon>
        <taxon>Gammaproteobacteria</taxon>
        <taxon>Oceanospirillales</taxon>
        <taxon>Alcanivoracaceae</taxon>
        <taxon>Alcanivorax</taxon>
    </lineage>
</organism>
<comment type="caution">
    <text evidence="1">The sequence shown here is derived from an EMBL/GenBank/DDBJ whole genome shotgun (WGS) entry which is preliminary data.</text>
</comment>
<gene>
    <name evidence="1" type="ORF">GFN93_04620</name>
</gene>
<dbReference type="Pfam" id="PF09523">
    <property type="entry name" value="DUF2390"/>
    <property type="match status" value="1"/>
</dbReference>
<keyword evidence="2" id="KW-1185">Reference proteome</keyword>
<dbReference type="InterPro" id="IPR012659">
    <property type="entry name" value="CHP02444"/>
</dbReference>
<dbReference type="EMBL" id="WIRE01000001">
    <property type="protein sequence ID" value="MQX52519.1"/>
    <property type="molecule type" value="Genomic_DNA"/>
</dbReference>
<dbReference type="RefSeq" id="WP_328594249.1">
    <property type="nucleotide sequence ID" value="NZ_WIRE01000001.1"/>
</dbReference>
<dbReference type="AlphaFoldDB" id="A0A6N7LQE5"/>
<proteinExistence type="predicted"/>
<dbReference type="Proteomes" id="UP000469421">
    <property type="component" value="Unassembled WGS sequence"/>
</dbReference>
<protein>
    <submittedName>
        <fullName evidence="1">TIGR02444 family protein</fullName>
    </submittedName>
</protein>
<evidence type="ECO:0000313" key="1">
    <source>
        <dbReference type="EMBL" id="MQX52519.1"/>
    </source>
</evidence>
<accession>A0A6N7LQE5</accession>
<reference evidence="1 2" key="1">
    <citation type="submission" date="2019-10" db="EMBL/GenBank/DDBJ databases">
        <title>Alcanivorax sp.PA15-N-34 draft genome sequence.</title>
        <authorList>
            <person name="Liao X."/>
            <person name="Shao Z."/>
        </authorList>
    </citation>
    <scope>NUCLEOTIDE SEQUENCE [LARGE SCALE GENOMIC DNA]</scope>
    <source>
        <strain evidence="1 2">PA15-N-34</strain>
    </source>
</reference>